<proteinExistence type="predicted"/>
<sequence>MHKTNRRTLNIREWECLFCGTFHDRDINAAVNIKVAGGHTFDFKRTYVLHVRFECPNALRPL</sequence>
<evidence type="ECO:0000256" key="1">
    <source>
        <dbReference type="ARBA" id="ARBA00023125"/>
    </source>
</evidence>
<name>A0A1V4BT54_MICAE</name>
<evidence type="ECO:0000313" key="3">
    <source>
        <dbReference type="EMBL" id="OPF17534.1"/>
    </source>
</evidence>
<dbReference type="AlphaFoldDB" id="A0A1V4BT54"/>
<dbReference type="GO" id="GO:0003677">
    <property type="term" value="F:DNA binding"/>
    <property type="evidence" value="ECO:0007669"/>
    <property type="project" value="UniProtKB-KW"/>
</dbReference>
<comment type="caution">
    <text evidence="3">The sequence shown here is derived from an EMBL/GenBank/DDBJ whole genome shotgun (WGS) entry which is preliminary data.</text>
</comment>
<evidence type="ECO:0000313" key="4">
    <source>
        <dbReference type="Proteomes" id="UP000189835"/>
    </source>
</evidence>
<dbReference type="EMBL" id="MVGR01000004">
    <property type="protein sequence ID" value="OPF17534.1"/>
    <property type="molecule type" value="Genomic_DNA"/>
</dbReference>
<keyword evidence="1" id="KW-0238">DNA-binding</keyword>
<gene>
    <name evidence="3" type="ORF">B1L04_16425</name>
</gene>
<accession>A0A1V4BT54</accession>
<dbReference type="RefSeq" id="WP_079208663.1">
    <property type="nucleotide sequence ID" value="NZ_MVGR01000004.1"/>
</dbReference>
<protein>
    <recommendedName>
        <fullName evidence="2">Cas12f1-like TNB domain-containing protein</fullName>
    </recommendedName>
</protein>
<evidence type="ECO:0000259" key="2">
    <source>
        <dbReference type="Pfam" id="PF07282"/>
    </source>
</evidence>
<organism evidence="3 4">
    <name type="scientific">Microcystis aeruginosa KW</name>
    <dbReference type="NCBI Taxonomy" id="1960155"/>
    <lineage>
        <taxon>Bacteria</taxon>
        <taxon>Bacillati</taxon>
        <taxon>Cyanobacteriota</taxon>
        <taxon>Cyanophyceae</taxon>
        <taxon>Oscillatoriophycideae</taxon>
        <taxon>Chroococcales</taxon>
        <taxon>Microcystaceae</taxon>
        <taxon>Microcystis</taxon>
    </lineage>
</organism>
<reference evidence="3 4" key="1">
    <citation type="submission" date="2017-02" db="EMBL/GenBank/DDBJ databases">
        <title>Genome sequence of Microcystis aeruginosa KW.</title>
        <authorList>
            <person name="Oh H.-M."/>
            <person name="Ahn C.-Y."/>
            <person name="Jeong H."/>
            <person name="Srivastava A."/>
            <person name="Lee H.-G."/>
            <person name="Kang S.-R."/>
        </authorList>
    </citation>
    <scope>NUCLEOTIDE SEQUENCE [LARGE SCALE GENOMIC DNA]</scope>
    <source>
        <strain evidence="3 4">KW</strain>
    </source>
</reference>
<feature type="domain" description="Cas12f1-like TNB" evidence="2">
    <location>
        <begin position="10"/>
        <end position="33"/>
    </location>
</feature>
<dbReference type="InterPro" id="IPR010095">
    <property type="entry name" value="Cas12f1-like_TNB"/>
</dbReference>
<dbReference type="Pfam" id="PF07282">
    <property type="entry name" value="Cas12f1-like_TNB"/>
    <property type="match status" value="1"/>
</dbReference>
<dbReference type="Proteomes" id="UP000189835">
    <property type="component" value="Unassembled WGS sequence"/>
</dbReference>